<evidence type="ECO:0000313" key="3">
    <source>
        <dbReference type="Proteomes" id="UP001303046"/>
    </source>
</evidence>
<sequence length="245" mass="27628">MDGVVYQGEKEHALTAAHETDDVWGLSADPPFLFPHGYFDSSKLKPFDAIYLNLMAQSNLEYGGITLEELDKLAASHRYVPWPSYLPRTRVEDDVLLYRVPMSDTDGIAPGPKSNDSDHAPSRPFSTLVNEIISTSGGRASRGDVAALKTSRPSSSGFTLTAPEPGSPLAKPMRRIRRASDVDEENPFEDIATRAPPRDQMQLQLVRKMLRQSRHRKKKHRFLTRDDIYDPQRQESYCLLDDVDQ</sequence>
<protein>
    <submittedName>
        <fullName evidence="2">Uncharacterized protein</fullName>
    </submittedName>
</protein>
<organism evidence="2 3">
    <name type="scientific">Necator americanus</name>
    <name type="common">Human hookworm</name>
    <dbReference type="NCBI Taxonomy" id="51031"/>
    <lineage>
        <taxon>Eukaryota</taxon>
        <taxon>Metazoa</taxon>
        <taxon>Ecdysozoa</taxon>
        <taxon>Nematoda</taxon>
        <taxon>Chromadorea</taxon>
        <taxon>Rhabditida</taxon>
        <taxon>Rhabditina</taxon>
        <taxon>Rhabditomorpha</taxon>
        <taxon>Strongyloidea</taxon>
        <taxon>Ancylostomatidae</taxon>
        <taxon>Bunostominae</taxon>
        <taxon>Necator</taxon>
    </lineage>
</organism>
<dbReference type="Proteomes" id="UP001303046">
    <property type="component" value="Unassembled WGS sequence"/>
</dbReference>
<comment type="caution">
    <text evidence="2">The sequence shown here is derived from an EMBL/GenBank/DDBJ whole genome shotgun (WGS) entry which is preliminary data.</text>
</comment>
<accession>A0ABR1DE75</accession>
<dbReference type="EMBL" id="JAVFWL010000004">
    <property type="protein sequence ID" value="KAK6748503.1"/>
    <property type="molecule type" value="Genomic_DNA"/>
</dbReference>
<evidence type="ECO:0000313" key="2">
    <source>
        <dbReference type="EMBL" id="KAK6748503.1"/>
    </source>
</evidence>
<name>A0ABR1DE75_NECAM</name>
<proteinExistence type="predicted"/>
<gene>
    <name evidence="2" type="primary">Necator_chrIV.g14537</name>
    <name evidence="2" type="ORF">RB195_001243</name>
</gene>
<reference evidence="2 3" key="1">
    <citation type="submission" date="2023-08" db="EMBL/GenBank/DDBJ databases">
        <title>A Necator americanus chromosomal reference genome.</title>
        <authorList>
            <person name="Ilik V."/>
            <person name="Petrzelkova K.J."/>
            <person name="Pardy F."/>
            <person name="Fuh T."/>
            <person name="Niatou-Singa F.S."/>
            <person name="Gouil Q."/>
            <person name="Baker L."/>
            <person name="Ritchie M.E."/>
            <person name="Jex A.R."/>
            <person name="Gazzola D."/>
            <person name="Li H."/>
            <person name="Toshio Fujiwara R."/>
            <person name="Zhan B."/>
            <person name="Aroian R.V."/>
            <person name="Pafco B."/>
            <person name="Schwarz E.M."/>
        </authorList>
    </citation>
    <scope>NUCLEOTIDE SEQUENCE [LARGE SCALE GENOMIC DNA]</scope>
    <source>
        <strain evidence="2 3">Aroian</strain>
        <tissue evidence="2">Whole animal</tissue>
    </source>
</reference>
<keyword evidence="3" id="KW-1185">Reference proteome</keyword>
<feature type="region of interest" description="Disordered" evidence="1">
    <location>
        <begin position="136"/>
        <end position="171"/>
    </location>
</feature>
<evidence type="ECO:0000256" key="1">
    <source>
        <dbReference type="SAM" id="MobiDB-lite"/>
    </source>
</evidence>